<comment type="subcellular location">
    <subcellularLocation>
        <location evidence="1">Cytoplasm</location>
        <location evidence="1">Nucleoid</location>
    </subcellularLocation>
</comment>
<keyword evidence="7" id="KW-1185">Reference proteome</keyword>
<keyword evidence="3" id="KW-0963">Cytoplasm</keyword>
<dbReference type="KEGG" id="fiy:BN1229_v1_2402"/>
<organism evidence="6 7">
    <name type="scientific">Candidatus Filomicrobium marinum</name>
    <dbReference type="NCBI Taxonomy" id="1608628"/>
    <lineage>
        <taxon>Bacteria</taxon>
        <taxon>Pseudomonadati</taxon>
        <taxon>Pseudomonadota</taxon>
        <taxon>Alphaproteobacteria</taxon>
        <taxon>Hyphomicrobiales</taxon>
        <taxon>Hyphomicrobiaceae</taxon>
        <taxon>Filomicrobium</taxon>
    </lineage>
</organism>
<dbReference type="KEGG" id="fil:BN1229_v1_3519"/>
<evidence type="ECO:0000256" key="4">
    <source>
        <dbReference type="ARBA" id="ARBA00023125"/>
    </source>
</evidence>
<sequence>MGLIDMARQRAVTKKGKAPKMANVNLAKMSLKELIALQSDVEQAILAARQRERQEILAKMEELAQDAGFSINELVGGKGRGKGKASISAAKYVNPDNRSETWTGRGRKPNWLVAKLNKGSKLEDFAL</sequence>
<comment type="similarity">
    <text evidence="2">Belongs to the histone-like protein H-NS family.</text>
</comment>
<keyword evidence="4" id="KW-0238">DNA-binding</keyword>
<dbReference type="GO" id="GO:0005829">
    <property type="term" value="C:cytosol"/>
    <property type="evidence" value="ECO:0007669"/>
    <property type="project" value="TreeGrafter"/>
</dbReference>
<dbReference type="SMART" id="SM00528">
    <property type="entry name" value="HNS"/>
    <property type="match status" value="1"/>
</dbReference>
<dbReference type="PANTHER" id="PTHR38097">
    <property type="match status" value="1"/>
</dbReference>
<dbReference type="GO" id="GO:0001217">
    <property type="term" value="F:DNA-binding transcription repressor activity"/>
    <property type="evidence" value="ECO:0007669"/>
    <property type="project" value="TreeGrafter"/>
</dbReference>
<evidence type="ECO:0000313" key="6">
    <source>
        <dbReference type="EMBL" id="CPR19975.1"/>
    </source>
</evidence>
<dbReference type="InterPro" id="IPR027444">
    <property type="entry name" value="H-NS_C_dom"/>
</dbReference>
<dbReference type="AlphaFoldDB" id="A0A0D6JG49"/>
<dbReference type="GO" id="GO:0000976">
    <property type="term" value="F:transcription cis-regulatory region binding"/>
    <property type="evidence" value="ECO:0007669"/>
    <property type="project" value="TreeGrafter"/>
</dbReference>
<dbReference type="EMBL" id="LN829119">
    <property type="protein sequence ID" value="CPR19975.1"/>
    <property type="molecule type" value="Genomic_DNA"/>
</dbReference>
<reference evidence="7" key="1">
    <citation type="submission" date="2015-02" db="EMBL/GenBank/DDBJ databases">
        <authorList>
            <person name="Chooi Y.-H."/>
        </authorList>
    </citation>
    <scope>NUCLEOTIDE SEQUENCE [LARGE SCALE GENOMIC DNA]</scope>
    <source>
        <strain evidence="7">strain Y</strain>
    </source>
</reference>
<protein>
    <submittedName>
        <fullName evidence="6">Trans-acting regulatory protein HvrA</fullName>
    </submittedName>
</protein>
<evidence type="ECO:0000256" key="2">
    <source>
        <dbReference type="ARBA" id="ARBA00010610"/>
    </source>
</evidence>
<feature type="domain" description="DNA-binding protein H-NS-like C-terminal" evidence="5">
    <location>
        <begin position="82"/>
        <end position="127"/>
    </location>
</feature>
<evidence type="ECO:0000256" key="3">
    <source>
        <dbReference type="ARBA" id="ARBA00022490"/>
    </source>
</evidence>
<dbReference type="Pfam" id="PF00816">
    <property type="entry name" value="Histone_HNS"/>
    <property type="match status" value="1"/>
</dbReference>
<gene>
    <name evidence="6" type="primary">hvrA</name>
    <name evidence="6" type="ORF">YBN1229_v1_2402</name>
</gene>
<proteinExistence type="inferred from homology"/>
<dbReference type="GO" id="GO:0009295">
    <property type="term" value="C:nucleoid"/>
    <property type="evidence" value="ECO:0007669"/>
    <property type="project" value="UniProtKB-SubCell"/>
</dbReference>
<dbReference type="SUPFAM" id="SSF81273">
    <property type="entry name" value="H-NS histone-like proteins"/>
    <property type="match status" value="1"/>
</dbReference>
<dbReference type="RefSeq" id="WP_244464948.1">
    <property type="nucleotide sequence ID" value="NZ_LN829118.1"/>
</dbReference>
<accession>A0A0D6JG49</accession>
<name>A0A0D6JG49_9HYPH</name>
<dbReference type="InterPro" id="IPR037150">
    <property type="entry name" value="H-NS_C_dom_sf"/>
</dbReference>
<evidence type="ECO:0000256" key="1">
    <source>
        <dbReference type="ARBA" id="ARBA00004453"/>
    </source>
</evidence>
<dbReference type="PANTHER" id="PTHR38097:SF2">
    <property type="entry name" value="DNA-BINDING PROTEIN STPA"/>
    <property type="match status" value="1"/>
</dbReference>
<evidence type="ECO:0000313" key="7">
    <source>
        <dbReference type="Proteomes" id="UP000033187"/>
    </source>
</evidence>
<dbReference type="Gene3D" id="4.10.430.10">
    <property type="entry name" value="Histone-like protein H-NS, C-terminal domain"/>
    <property type="match status" value="1"/>
</dbReference>
<dbReference type="GO" id="GO:0003680">
    <property type="term" value="F:minor groove of adenine-thymine-rich DNA binding"/>
    <property type="evidence" value="ECO:0007669"/>
    <property type="project" value="TreeGrafter"/>
</dbReference>
<dbReference type="GO" id="GO:0032993">
    <property type="term" value="C:protein-DNA complex"/>
    <property type="evidence" value="ECO:0007669"/>
    <property type="project" value="TreeGrafter"/>
</dbReference>
<evidence type="ECO:0000259" key="5">
    <source>
        <dbReference type="SMART" id="SM00528"/>
    </source>
</evidence>
<dbReference type="GO" id="GO:0003681">
    <property type="term" value="F:bent DNA binding"/>
    <property type="evidence" value="ECO:0007669"/>
    <property type="project" value="TreeGrafter"/>
</dbReference>
<dbReference type="Proteomes" id="UP000033187">
    <property type="component" value="Chromosome 1"/>
</dbReference>